<evidence type="ECO:0000313" key="2">
    <source>
        <dbReference type="Proteomes" id="UP001055879"/>
    </source>
</evidence>
<organism evidence="1 2">
    <name type="scientific">Arctium lappa</name>
    <name type="common">Greater burdock</name>
    <name type="synonym">Lappa major</name>
    <dbReference type="NCBI Taxonomy" id="4217"/>
    <lineage>
        <taxon>Eukaryota</taxon>
        <taxon>Viridiplantae</taxon>
        <taxon>Streptophyta</taxon>
        <taxon>Embryophyta</taxon>
        <taxon>Tracheophyta</taxon>
        <taxon>Spermatophyta</taxon>
        <taxon>Magnoliopsida</taxon>
        <taxon>eudicotyledons</taxon>
        <taxon>Gunneridae</taxon>
        <taxon>Pentapetalae</taxon>
        <taxon>asterids</taxon>
        <taxon>campanulids</taxon>
        <taxon>Asterales</taxon>
        <taxon>Asteraceae</taxon>
        <taxon>Carduoideae</taxon>
        <taxon>Cardueae</taxon>
        <taxon>Arctiinae</taxon>
        <taxon>Arctium</taxon>
    </lineage>
</organism>
<protein>
    <submittedName>
        <fullName evidence="1">Uncharacterized protein</fullName>
    </submittedName>
</protein>
<proteinExistence type="predicted"/>
<name>A0ACB8YJQ4_ARCLA</name>
<gene>
    <name evidence="1" type="ORF">L6452_33471</name>
</gene>
<dbReference type="Proteomes" id="UP001055879">
    <property type="component" value="Linkage Group LG12"/>
</dbReference>
<evidence type="ECO:0000313" key="1">
    <source>
        <dbReference type="EMBL" id="KAI3684250.1"/>
    </source>
</evidence>
<dbReference type="EMBL" id="CM042058">
    <property type="protein sequence ID" value="KAI3684250.1"/>
    <property type="molecule type" value="Genomic_DNA"/>
</dbReference>
<sequence length="369" mass="41173">MDGDNGQPHISPPIQPSPAMNSSEDGQKEEEDHVMSEIHLGCPPKFSGSFISHFTFSIPPDVEYIGSKYEYEVVDDSKQHQEVSVDDDGDLALPRRKKNSKDKFVVDIQHNVTSSILKVGLQVWRAELVLADFVLHRIFTSSEFDGIVAVELGAGTGLVGMLLARVAKTVFLTDHGVEILENCAATLDLNSAMLPSKTSVYVRELDWKASWPPTQHDSAPCHSYAWNPSEFEELERASLLVAADVIYSDDLTDALFSTLERLMSHGLKKVLYLALEKRYNFSLDDLDVVANGYSCFRSYVRDESGDAEHEELQNRSLCAFVGTRIDLTEIPQYANNYDRGQDVELWQIKYAKEVSNQCSNVAQGSSPTL</sequence>
<keyword evidence="2" id="KW-1185">Reference proteome</keyword>
<accession>A0ACB8YJQ4</accession>
<comment type="caution">
    <text evidence="1">The sequence shown here is derived from an EMBL/GenBank/DDBJ whole genome shotgun (WGS) entry which is preliminary data.</text>
</comment>
<reference evidence="1 2" key="2">
    <citation type="journal article" date="2022" name="Mol. Ecol. Resour.">
        <title>The genomes of chicory, endive, great burdock and yacon provide insights into Asteraceae paleo-polyploidization history and plant inulin production.</title>
        <authorList>
            <person name="Fan W."/>
            <person name="Wang S."/>
            <person name="Wang H."/>
            <person name="Wang A."/>
            <person name="Jiang F."/>
            <person name="Liu H."/>
            <person name="Zhao H."/>
            <person name="Xu D."/>
            <person name="Zhang Y."/>
        </authorList>
    </citation>
    <scope>NUCLEOTIDE SEQUENCE [LARGE SCALE GENOMIC DNA]</scope>
    <source>
        <strain evidence="2">cv. Niubang</strain>
    </source>
</reference>
<reference evidence="2" key="1">
    <citation type="journal article" date="2022" name="Mol. Ecol. Resour.">
        <title>The genomes of chicory, endive, great burdock and yacon provide insights into Asteraceae palaeo-polyploidization history and plant inulin production.</title>
        <authorList>
            <person name="Fan W."/>
            <person name="Wang S."/>
            <person name="Wang H."/>
            <person name="Wang A."/>
            <person name="Jiang F."/>
            <person name="Liu H."/>
            <person name="Zhao H."/>
            <person name="Xu D."/>
            <person name="Zhang Y."/>
        </authorList>
    </citation>
    <scope>NUCLEOTIDE SEQUENCE [LARGE SCALE GENOMIC DNA]</scope>
    <source>
        <strain evidence="2">cv. Niubang</strain>
    </source>
</reference>